<geneLocation type="plasmid" evidence="2">
    <name>unnamed1</name>
</geneLocation>
<accession>A0A3Q9FTJ5</accession>
<keyword evidence="3" id="KW-1185">Reference proteome</keyword>
<sequence length="176" mass="20611">MRLSGIDAQKINIRFILILLLFVYFVLLIFFVSIPDNTIISDSIFKKNIASISPQGWGFFTKSPREELIYLYNSNFERIDFNNSSPKNFFGIKRYSRALSREVSILASNVNDSVWTEGKGIQIFIKEERIIDIKDDRIKHIKKGEYYLVKYNLPPWALSKVTSKDMIPYKICHIKM</sequence>
<feature type="transmembrane region" description="Helical" evidence="1">
    <location>
        <begin position="12"/>
        <end position="34"/>
    </location>
</feature>
<dbReference type="KEGG" id="fll:EI427_25810"/>
<gene>
    <name evidence="2" type="ORF">EI427_25810</name>
</gene>
<organism evidence="2 3">
    <name type="scientific">Flammeovirga pectinis</name>
    <dbReference type="NCBI Taxonomy" id="2494373"/>
    <lineage>
        <taxon>Bacteria</taxon>
        <taxon>Pseudomonadati</taxon>
        <taxon>Bacteroidota</taxon>
        <taxon>Cytophagia</taxon>
        <taxon>Cytophagales</taxon>
        <taxon>Flammeovirgaceae</taxon>
        <taxon>Flammeovirga</taxon>
    </lineage>
</organism>
<dbReference type="NCBIfam" id="TIGR04034">
    <property type="entry name" value="export_SdpA"/>
    <property type="match status" value="1"/>
</dbReference>
<dbReference type="Proteomes" id="UP000267268">
    <property type="component" value="Plasmid unnamed1"/>
</dbReference>
<evidence type="ECO:0000313" key="3">
    <source>
        <dbReference type="Proteomes" id="UP000267268"/>
    </source>
</evidence>
<proteinExistence type="predicted"/>
<dbReference type="Pfam" id="PF17418">
    <property type="entry name" value="SdpA"/>
    <property type="match status" value="1"/>
</dbReference>
<dbReference type="OrthoDB" id="799068at2"/>
<protein>
    <submittedName>
        <fullName evidence="2">SdpA family antimicrobial peptide system protein</fullName>
    </submittedName>
</protein>
<dbReference type="RefSeq" id="WP_126620581.1">
    <property type="nucleotide sequence ID" value="NZ_CP034564.1"/>
</dbReference>
<reference evidence="2 3" key="1">
    <citation type="submission" date="2018-12" db="EMBL/GenBank/DDBJ databases">
        <title>Flammeovirga pectinis sp. nov., isolated from the gut of the Korean scallop, Patinopecten yessoensis.</title>
        <authorList>
            <person name="Bae J.-W."/>
            <person name="Jeong Y.-S."/>
            <person name="Kang W."/>
        </authorList>
    </citation>
    <scope>NUCLEOTIDE SEQUENCE [LARGE SCALE GENOMIC DNA]</scope>
    <source>
        <strain evidence="2 3">L12M1</strain>
        <plasmid evidence="2 3">unnamed1</plasmid>
    </source>
</reference>
<keyword evidence="1" id="KW-1133">Transmembrane helix</keyword>
<dbReference type="AlphaFoldDB" id="A0A3Q9FTJ5"/>
<dbReference type="EMBL" id="CP034564">
    <property type="protein sequence ID" value="AZQ65653.1"/>
    <property type="molecule type" value="Genomic_DNA"/>
</dbReference>
<keyword evidence="2" id="KW-0614">Plasmid</keyword>
<evidence type="ECO:0000256" key="1">
    <source>
        <dbReference type="SAM" id="Phobius"/>
    </source>
</evidence>
<keyword evidence="1" id="KW-0812">Transmembrane</keyword>
<dbReference type="InterPro" id="IPR023902">
    <property type="entry name" value="Sporulation_SdpA"/>
</dbReference>
<evidence type="ECO:0000313" key="2">
    <source>
        <dbReference type="EMBL" id="AZQ65653.1"/>
    </source>
</evidence>
<keyword evidence="1" id="KW-0472">Membrane</keyword>
<name>A0A3Q9FTJ5_9BACT</name>